<dbReference type="Proteomes" id="UP000299102">
    <property type="component" value="Unassembled WGS sequence"/>
</dbReference>
<gene>
    <name evidence="2" type="ORF">EVAR_98442_1</name>
</gene>
<reference evidence="2 3" key="1">
    <citation type="journal article" date="2019" name="Commun. Biol.">
        <title>The bagworm genome reveals a unique fibroin gene that provides high tensile strength.</title>
        <authorList>
            <person name="Kono N."/>
            <person name="Nakamura H."/>
            <person name="Ohtoshi R."/>
            <person name="Tomita M."/>
            <person name="Numata K."/>
            <person name="Arakawa K."/>
        </authorList>
    </citation>
    <scope>NUCLEOTIDE SEQUENCE [LARGE SCALE GENOMIC DNA]</scope>
</reference>
<feature type="region of interest" description="Disordered" evidence="1">
    <location>
        <begin position="49"/>
        <end position="70"/>
    </location>
</feature>
<evidence type="ECO:0000313" key="3">
    <source>
        <dbReference type="Proteomes" id="UP000299102"/>
    </source>
</evidence>
<dbReference type="EMBL" id="BGZK01001345">
    <property type="protein sequence ID" value="GBP77749.1"/>
    <property type="molecule type" value="Genomic_DNA"/>
</dbReference>
<comment type="caution">
    <text evidence="2">The sequence shown here is derived from an EMBL/GenBank/DDBJ whole genome shotgun (WGS) entry which is preliminary data.</text>
</comment>
<evidence type="ECO:0000256" key="1">
    <source>
        <dbReference type="SAM" id="MobiDB-lite"/>
    </source>
</evidence>
<sequence>MQRDSQPPQYEISITGGPCPRGRVTREPGAAVERERRFLVRRGTLITRNSSKASRLSHTDTHRPLRGGLEPAITGAEYDECTIRFYENVYRHSDGAGKSFVAKLQNNADRPAALKASPTLL</sequence>
<protein>
    <submittedName>
        <fullName evidence="2">Uncharacterized protein</fullName>
    </submittedName>
</protein>
<dbReference type="AlphaFoldDB" id="A0A4C1YSX4"/>
<keyword evidence="3" id="KW-1185">Reference proteome</keyword>
<organism evidence="2 3">
    <name type="scientific">Eumeta variegata</name>
    <name type="common">Bagworm moth</name>
    <name type="synonym">Eumeta japonica</name>
    <dbReference type="NCBI Taxonomy" id="151549"/>
    <lineage>
        <taxon>Eukaryota</taxon>
        <taxon>Metazoa</taxon>
        <taxon>Ecdysozoa</taxon>
        <taxon>Arthropoda</taxon>
        <taxon>Hexapoda</taxon>
        <taxon>Insecta</taxon>
        <taxon>Pterygota</taxon>
        <taxon>Neoptera</taxon>
        <taxon>Endopterygota</taxon>
        <taxon>Lepidoptera</taxon>
        <taxon>Glossata</taxon>
        <taxon>Ditrysia</taxon>
        <taxon>Tineoidea</taxon>
        <taxon>Psychidae</taxon>
        <taxon>Oiketicinae</taxon>
        <taxon>Eumeta</taxon>
    </lineage>
</organism>
<accession>A0A4C1YSX4</accession>
<feature type="region of interest" description="Disordered" evidence="1">
    <location>
        <begin position="1"/>
        <end position="29"/>
    </location>
</feature>
<proteinExistence type="predicted"/>
<evidence type="ECO:0000313" key="2">
    <source>
        <dbReference type="EMBL" id="GBP77749.1"/>
    </source>
</evidence>
<name>A0A4C1YSX4_EUMVA</name>